<dbReference type="SUPFAM" id="SSF50044">
    <property type="entry name" value="SH3-domain"/>
    <property type="match status" value="1"/>
</dbReference>
<comment type="caution">
    <text evidence="7">The sequence shown here is derived from an EMBL/GenBank/DDBJ whole genome shotgun (WGS) entry which is preliminary data.</text>
</comment>
<reference evidence="7" key="1">
    <citation type="submission" date="2020-05" db="EMBL/GenBank/DDBJ databases">
        <title>Phylogenomic resolution of chytrid fungi.</title>
        <authorList>
            <person name="Stajich J.E."/>
            <person name="Amses K."/>
            <person name="Simmons R."/>
            <person name="Seto K."/>
            <person name="Myers J."/>
            <person name="Bonds A."/>
            <person name="Quandt C.A."/>
            <person name="Barry K."/>
            <person name="Liu P."/>
            <person name="Grigoriev I."/>
            <person name="Longcore J.E."/>
            <person name="James T.Y."/>
        </authorList>
    </citation>
    <scope>NUCLEOTIDE SEQUENCE</scope>
    <source>
        <strain evidence="7">JEL0318</strain>
    </source>
</reference>
<dbReference type="Proteomes" id="UP001212841">
    <property type="component" value="Unassembled WGS sequence"/>
</dbReference>
<keyword evidence="1 2" id="KW-0728">SH3 domain</keyword>
<feature type="chain" id="PRO_5042284225" description="SH3 domain-containing protein" evidence="5">
    <location>
        <begin position="23"/>
        <end position="580"/>
    </location>
</feature>
<feature type="transmembrane region" description="Helical" evidence="4">
    <location>
        <begin position="228"/>
        <end position="250"/>
    </location>
</feature>
<feature type="domain" description="SH3" evidence="6">
    <location>
        <begin position="515"/>
        <end position="576"/>
    </location>
</feature>
<dbReference type="InterPro" id="IPR001452">
    <property type="entry name" value="SH3_domain"/>
</dbReference>
<dbReference type="InterPro" id="IPR036028">
    <property type="entry name" value="SH3-like_dom_sf"/>
</dbReference>
<sequence length="580" mass="61944">MRARSSPATALWLLACTHTASAAIVQKCSAVSAVAEFANSPIEYNIAEGDLLGRSLVTQPTYREGKNPCECATACAESEVQRARGSGSGCDMFVFKDGCYLRKLDAKANVTTIFVDAPNIQLTGFDVETTSTGQELDVPGKAPLTSAQDIASCLRECQNEPKCFLLNWDGPGRCFMKQVYNAGSGVFVGMRAAVLPSAFGNPTSTARPTTTSTSPPPLVDIESSKTPVGAIAGGAAAGVLAILGIILFLFCRRNRGSGKANFAKRQQHPDTVPAPPSNRRLSNVPVTPVERPNRLSNVPPAPAQPHRLSSIAHQTPEMRPSHTAPYHGEGLTVPVSQPHPHRLSHQGVPYPGAALAVPVSQPQRLSYQGAPSPSEFAPTTYPHPVGPYYAPAPHESPFQSPNAYPVEQFQVPNPQPEPYHHQTGIEAPIAHHVEHPRILVAQPELEQQYHHTSTPSPSTASYHPPIPTDSKQQPSPYPAPLPNPTFHLTARTVRPPTKASDMDAPPTYEATIATAPEGSSQAIHAYKPREEDEIEVLVGDWVSVREEFGDGWGVGVNHRSGEVGMIPVGVLGVEYGGGIA</sequence>
<feature type="region of interest" description="Disordered" evidence="3">
    <location>
        <begin position="447"/>
        <end position="489"/>
    </location>
</feature>
<dbReference type="PROSITE" id="PS50002">
    <property type="entry name" value="SH3"/>
    <property type="match status" value="1"/>
</dbReference>
<dbReference type="EMBL" id="JADGJD010000592">
    <property type="protein sequence ID" value="KAJ3049804.1"/>
    <property type="molecule type" value="Genomic_DNA"/>
</dbReference>
<name>A0AAD5S996_9FUNG</name>
<keyword evidence="8" id="KW-1185">Reference proteome</keyword>
<keyword evidence="5" id="KW-0732">Signal</keyword>
<evidence type="ECO:0000256" key="1">
    <source>
        <dbReference type="ARBA" id="ARBA00022443"/>
    </source>
</evidence>
<dbReference type="PROSITE" id="PS51257">
    <property type="entry name" value="PROKAR_LIPOPROTEIN"/>
    <property type="match status" value="1"/>
</dbReference>
<feature type="compositionally biased region" description="Low complexity" evidence="3">
    <location>
        <begin position="450"/>
        <end position="463"/>
    </location>
</feature>
<keyword evidence="4" id="KW-0812">Transmembrane</keyword>
<evidence type="ECO:0000256" key="5">
    <source>
        <dbReference type="SAM" id="SignalP"/>
    </source>
</evidence>
<evidence type="ECO:0000313" key="8">
    <source>
        <dbReference type="Proteomes" id="UP001212841"/>
    </source>
</evidence>
<feature type="region of interest" description="Disordered" evidence="3">
    <location>
        <begin position="259"/>
        <end position="306"/>
    </location>
</feature>
<proteinExistence type="predicted"/>
<protein>
    <recommendedName>
        <fullName evidence="6">SH3 domain-containing protein</fullName>
    </recommendedName>
</protein>
<dbReference type="Gene3D" id="2.30.30.40">
    <property type="entry name" value="SH3 Domains"/>
    <property type="match status" value="1"/>
</dbReference>
<accession>A0AAD5S996</accession>
<evidence type="ECO:0000256" key="3">
    <source>
        <dbReference type="SAM" id="MobiDB-lite"/>
    </source>
</evidence>
<evidence type="ECO:0000259" key="6">
    <source>
        <dbReference type="PROSITE" id="PS50002"/>
    </source>
</evidence>
<organism evidence="7 8">
    <name type="scientific">Rhizophlyctis rosea</name>
    <dbReference type="NCBI Taxonomy" id="64517"/>
    <lineage>
        <taxon>Eukaryota</taxon>
        <taxon>Fungi</taxon>
        <taxon>Fungi incertae sedis</taxon>
        <taxon>Chytridiomycota</taxon>
        <taxon>Chytridiomycota incertae sedis</taxon>
        <taxon>Chytridiomycetes</taxon>
        <taxon>Rhizophlyctidales</taxon>
        <taxon>Rhizophlyctidaceae</taxon>
        <taxon>Rhizophlyctis</taxon>
    </lineage>
</organism>
<gene>
    <name evidence="7" type="ORF">HK097_009206</name>
</gene>
<evidence type="ECO:0000313" key="7">
    <source>
        <dbReference type="EMBL" id="KAJ3049804.1"/>
    </source>
</evidence>
<evidence type="ECO:0000256" key="4">
    <source>
        <dbReference type="SAM" id="Phobius"/>
    </source>
</evidence>
<evidence type="ECO:0000256" key="2">
    <source>
        <dbReference type="PROSITE-ProRule" id="PRU00192"/>
    </source>
</evidence>
<keyword evidence="4" id="KW-1133">Transmembrane helix</keyword>
<feature type="signal peptide" evidence="5">
    <location>
        <begin position="1"/>
        <end position="22"/>
    </location>
</feature>
<keyword evidence="4" id="KW-0472">Membrane</keyword>
<dbReference type="Pfam" id="PF00018">
    <property type="entry name" value="SH3_1"/>
    <property type="match status" value="1"/>
</dbReference>
<dbReference type="AlphaFoldDB" id="A0AAD5S996"/>
<dbReference type="SMART" id="SM00326">
    <property type="entry name" value="SH3"/>
    <property type="match status" value="1"/>
</dbReference>